<reference evidence="2" key="1">
    <citation type="submission" date="2019-09" db="EMBL/GenBank/DDBJ databases">
        <title>Draft genome information of white flower Hibiscus syriacus.</title>
        <authorList>
            <person name="Kim Y.-M."/>
        </authorList>
    </citation>
    <scope>NUCLEOTIDE SEQUENCE [LARGE SCALE GENOMIC DNA]</scope>
    <source>
        <strain evidence="2">YM2019G1</strain>
    </source>
</reference>
<evidence type="ECO:0000313" key="3">
    <source>
        <dbReference type="Proteomes" id="UP000436088"/>
    </source>
</evidence>
<sequence>MGVHIGIASSVTSLFGEGGLLGKKENTAPTSPPGSPTAGAASGHALAPEDTRLMRIMRVTDMLRGKAKNQEETHQSQ</sequence>
<comment type="caution">
    <text evidence="2">The sequence shown here is derived from an EMBL/GenBank/DDBJ whole genome shotgun (WGS) entry which is preliminary data.</text>
</comment>
<feature type="region of interest" description="Disordered" evidence="1">
    <location>
        <begin position="16"/>
        <end position="51"/>
    </location>
</feature>
<dbReference type="AlphaFoldDB" id="A0A6A2X277"/>
<dbReference type="EMBL" id="VEPZ02001541">
    <property type="protein sequence ID" value="KAE8668922.1"/>
    <property type="molecule type" value="Genomic_DNA"/>
</dbReference>
<organism evidence="2 3">
    <name type="scientific">Hibiscus syriacus</name>
    <name type="common">Rose of Sharon</name>
    <dbReference type="NCBI Taxonomy" id="106335"/>
    <lineage>
        <taxon>Eukaryota</taxon>
        <taxon>Viridiplantae</taxon>
        <taxon>Streptophyta</taxon>
        <taxon>Embryophyta</taxon>
        <taxon>Tracheophyta</taxon>
        <taxon>Spermatophyta</taxon>
        <taxon>Magnoliopsida</taxon>
        <taxon>eudicotyledons</taxon>
        <taxon>Gunneridae</taxon>
        <taxon>Pentapetalae</taxon>
        <taxon>rosids</taxon>
        <taxon>malvids</taxon>
        <taxon>Malvales</taxon>
        <taxon>Malvaceae</taxon>
        <taxon>Malvoideae</taxon>
        <taxon>Hibiscus</taxon>
    </lineage>
</organism>
<gene>
    <name evidence="2" type="ORF">F3Y22_tig00112281pilonHSYRG00156</name>
</gene>
<protein>
    <submittedName>
        <fullName evidence="2">Uncharacterized protein</fullName>
    </submittedName>
</protein>
<proteinExistence type="predicted"/>
<dbReference type="Proteomes" id="UP000436088">
    <property type="component" value="Unassembled WGS sequence"/>
</dbReference>
<evidence type="ECO:0000313" key="2">
    <source>
        <dbReference type="EMBL" id="KAE8668922.1"/>
    </source>
</evidence>
<accession>A0A6A2X277</accession>
<evidence type="ECO:0000256" key="1">
    <source>
        <dbReference type="SAM" id="MobiDB-lite"/>
    </source>
</evidence>
<keyword evidence="3" id="KW-1185">Reference proteome</keyword>
<name>A0A6A2X277_HIBSY</name>